<organism evidence="9 10">
    <name type="scientific">Ruminiclostridium papyrosolvens DSM 2782</name>
    <dbReference type="NCBI Taxonomy" id="588581"/>
    <lineage>
        <taxon>Bacteria</taxon>
        <taxon>Bacillati</taxon>
        <taxon>Bacillota</taxon>
        <taxon>Clostridia</taxon>
        <taxon>Eubacteriales</taxon>
        <taxon>Oscillospiraceae</taxon>
        <taxon>Ruminiclostridium</taxon>
    </lineage>
</organism>
<dbReference type="GO" id="GO:0006302">
    <property type="term" value="P:double-strand break repair"/>
    <property type="evidence" value="ECO:0007669"/>
    <property type="project" value="TreeGrafter"/>
</dbReference>
<dbReference type="SUPFAM" id="SSF50249">
    <property type="entry name" value="Nucleic acid-binding proteins"/>
    <property type="match status" value="1"/>
</dbReference>
<comment type="caution">
    <text evidence="9">The sequence shown here is derived from an EMBL/GenBank/DDBJ whole genome shotgun (WGS) entry which is preliminary data.</text>
</comment>
<keyword evidence="5 7" id="KW-0234">DNA repair</keyword>
<evidence type="ECO:0000256" key="3">
    <source>
        <dbReference type="ARBA" id="ARBA00022763"/>
    </source>
</evidence>
<evidence type="ECO:0000313" key="10">
    <source>
        <dbReference type="Proteomes" id="UP000003860"/>
    </source>
</evidence>
<feature type="domain" description="DNA replication/recombination mediator RecO N-terminal" evidence="8">
    <location>
        <begin position="5"/>
        <end position="82"/>
    </location>
</feature>
<keyword evidence="10" id="KW-1185">Reference proteome</keyword>
<dbReference type="EMBL" id="ACXX02000009">
    <property type="protein sequence ID" value="EGD47167.1"/>
    <property type="molecule type" value="Genomic_DNA"/>
</dbReference>
<evidence type="ECO:0000259" key="8">
    <source>
        <dbReference type="Pfam" id="PF11967"/>
    </source>
</evidence>
<dbReference type="STRING" id="588581.Cpap_1560"/>
<evidence type="ECO:0000256" key="2">
    <source>
        <dbReference type="ARBA" id="ARBA00021310"/>
    </source>
</evidence>
<evidence type="ECO:0000256" key="4">
    <source>
        <dbReference type="ARBA" id="ARBA00023172"/>
    </source>
</evidence>
<dbReference type="InterPro" id="IPR042242">
    <property type="entry name" value="RecO_C"/>
</dbReference>
<dbReference type="eggNOG" id="COG1381">
    <property type="taxonomic scope" value="Bacteria"/>
</dbReference>
<dbReference type="HAMAP" id="MF_00201">
    <property type="entry name" value="RecO"/>
    <property type="match status" value="1"/>
</dbReference>
<keyword evidence="3 7" id="KW-0227">DNA damage</keyword>
<evidence type="ECO:0000256" key="7">
    <source>
        <dbReference type="HAMAP-Rule" id="MF_00201"/>
    </source>
</evidence>
<reference evidence="9" key="1">
    <citation type="submission" date="2009-07" db="EMBL/GenBank/DDBJ databases">
        <authorList>
            <consortium name="US DOE Joint Genome Institute (JGI-PGF)"/>
            <person name="Lucas S."/>
            <person name="Copeland A."/>
            <person name="Lapidus A."/>
            <person name="Glavina del Rio T."/>
            <person name="Tice H."/>
            <person name="Bruce D."/>
            <person name="Goodwin L."/>
            <person name="Pitluck S."/>
            <person name="Larimer F."/>
            <person name="Land M.L."/>
            <person name="Mouttaki H."/>
            <person name="He Z."/>
            <person name="Zhou J."/>
            <person name="Hemme C.L."/>
        </authorList>
    </citation>
    <scope>NUCLEOTIDE SEQUENCE [LARGE SCALE GENOMIC DNA]</scope>
    <source>
        <strain evidence="9">DSM 2782</strain>
    </source>
</reference>
<dbReference type="InterPro" id="IPR022572">
    <property type="entry name" value="DNA_rep/recomb_RecO_N"/>
</dbReference>
<dbReference type="Gene3D" id="2.40.50.140">
    <property type="entry name" value="Nucleic acid-binding proteins"/>
    <property type="match status" value="1"/>
</dbReference>
<dbReference type="InterPro" id="IPR012340">
    <property type="entry name" value="NA-bd_OB-fold"/>
</dbReference>
<accession>F1TEK1</accession>
<dbReference type="SUPFAM" id="SSF57863">
    <property type="entry name" value="ArfGap/RecO-like zinc finger"/>
    <property type="match status" value="1"/>
</dbReference>
<evidence type="ECO:0000256" key="6">
    <source>
        <dbReference type="ARBA" id="ARBA00033409"/>
    </source>
</evidence>
<evidence type="ECO:0000256" key="1">
    <source>
        <dbReference type="ARBA" id="ARBA00007452"/>
    </source>
</evidence>
<dbReference type="Gene3D" id="1.20.1440.120">
    <property type="entry name" value="Recombination protein O, C-terminal domain"/>
    <property type="match status" value="1"/>
</dbReference>
<dbReference type="InterPro" id="IPR037278">
    <property type="entry name" value="ARFGAP/RecO"/>
</dbReference>
<dbReference type="Proteomes" id="UP000003860">
    <property type="component" value="Unassembled WGS sequence"/>
</dbReference>
<reference evidence="9" key="2">
    <citation type="submission" date="2011-01" db="EMBL/GenBank/DDBJ databases">
        <title>The Non-contiguous Finished genome of Clostridium papyrosolvens.</title>
        <authorList>
            <person name="Lucas S."/>
            <person name="Copeland A."/>
            <person name="Lapidus A."/>
            <person name="Cheng J.-F."/>
            <person name="Goodwin L."/>
            <person name="Pitluck S."/>
            <person name="Misra M."/>
            <person name="Chertkov O."/>
            <person name="Detter J.C."/>
            <person name="Han C."/>
            <person name="Tapia R."/>
            <person name="Land M."/>
            <person name="Hauser L."/>
            <person name="Kyrpides N."/>
            <person name="Ivanova N."/>
            <person name="Pagani I."/>
            <person name="Mouttaki H."/>
            <person name="He Z."/>
            <person name="Zhou J."/>
            <person name="Hemme C.L."/>
            <person name="Woyke T."/>
        </authorList>
    </citation>
    <scope>NUCLEOTIDE SEQUENCE [LARGE SCALE GENOMIC DNA]</scope>
    <source>
        <strain evidence="9">DSM 2782</strain>
    </source>
</reference>
<dbReference type="PANTHER" id="PTHR33991:SF1">
    <property type="entry name" value="DNA REPAIR PROTEIN RECO"/>
    <property type="match status" value="1"/>
</dbReference>
<dbReference type="InterPro" id="IPR003717">
    <property type="entry name" value="RecO"/>
</dbReference>
<evidence type="ECO:0000313" key="9">
    <source>
        <dbReference type="EMBL" id="EGD47167.1"/>
    </source>
</evidence>
<dbReference type="GO" id="GO:0006310">
    <property type="term" value="P:DNA recombination"/>
    <property type="evidence" value="ECO:0007669"/>
    <property type="project" value="UniProtKB-UniRule"/>
</dbReference>
<sequence>MGLRMSYVNYKGLVIREVNTGEADKIITVLTAEEGKISIAAKNARRAKSSLSAGSQLFAYSEYMLFKGKELYNMSSCQVIEPNYEIRNDIEKLTYCSHILELISDNVQEGEPSEEVLRLLLNTLYVISKTNRPLKLITVVFELRLMSLLGYEPHVISCVNCGKAQDESMYFDFDSSGLVCKDCLNRKSRSIALLPGTVKALKYIVFISPQKLFNFSLSQEAIEELGQISKRYIKEHIGKEYRKLDYLKQLKLE</sequence>
<dbReference type="NCBIfam" id="TIGR00613">
    <property type="entry name" value="reco"/>
    <property type="match status" value="1"/>
</dbReference>
<name>F1TEK1_9FIRM</name>
<dbReference type="Pfam" id="PF02565">
    <property type="entry name" value="RecO_C"/>
    <property type="match status" value="1"/>
</dbReference>
<dbReference type="Pfam" id="PF11967">
    <property type="entry name" value="RecO_N"/>
    <property type="match status" value="1"/>
</dbReference>
<proteinExistence type="inferred from homology"/>
<dbReference type="AlphaFoldDB" id="F1TEK1"/>
<dbReference type="GO" id="GO:0043590">
    <property type="term" value="C:bacterial nucleoid"/>
    <property type="evidence" value="ECO:0007669"/>
    <property type="project" value="TreeGrafter"/>
</dbReference>
<keyword evidence="4 7" id="KW-0233">DNA recombination</keyword>
<dbReference type="PANTHER" id="PTHR33991">
    <property type="entry name" value="DNA REPAIR PROTEIN RECO"/>
    <property type="match status" value="1"/>
</dbReference>
<comment type="function">
    <text evidence="7">Involved in DNA repair and RecF pathway recombination.</text>
</comment>
<protein>
    <recommendedName>
        <fullName evidence="2 7">DNA repair protein RecO</fullName>
    </recommendedName>
    <alternativeName>
        <fullName evidence="6 7">Recombination protein O</fullName>
    </alternativeName>
</protein>
<gene>
    <name evidence="7" type="primary">recO</name>
    <name evidence="9" type="ORF">Cpap_1560</name>
</gene>
<comment type="similarity">
    <text evidence="1 7">Belongs to the RecO family.</text>
</comment>
<evidence type="ECO:0000256" key="5">
    <source>
        <dbReference type="ARBA" id="ARBA00023204"/>
    </source>
</evidence>